<gene>
    <name evidence="9" type="ORF">DPF_2312</name>
</gene>
<comment type="caution">
    <text evidence="9">The sequence shown here is derived from an EMBL/GenBank/DDBJ whole genome shotgun (WGS) entry which is preliminary data.</text>
</comment>
<organism evidence="9 10">
    <name type="scientific">Desulfoplanes formicivorans</name>
    <dbReference type="NCBI Taxonomy" id="1592317"/>
    <lineage>
        <taxon>Bacteria</taxon>
        <taxon>Pseudomonadati</taxon>
        <taxon>Thermodesulfobacteriota</taxon>
        <taxon>Desulfovibrionia</taxon>
        <taxon>Desulfovibrionales</taxon>
        <taxon>Desulfoplanaceae</taxon>
        <taxon>Desulfoplanes</taxon>
    </lineage>
</organism>
<keyword evidence="7 8" id="KW-0472">Membrane</keyword>
<dbReference type="Pfam" id="PF03547">
    <property type="entry name" value="Mem_trans"/>
    <property type="match status" value="2"/>
</dbReference>
<dbReference type="InterPro" id="IPR038770">
    <property type="entry name" value="Na+/solute_symporter_sf"/>
</dbReference>
<keyword evidence="6 8" id="KW-1133">Transmembrane helix</keyword>
<feature type="transmembrane region" description="Helical" evidence="8">
    <location>
        <begin position="197"/>
        <end position="214"/>
    </location>
</feature>
<dbReference type="GO" id="GO:0005886">
    <property type="term" value="C:plasma membrane"/>
    <property type="evidence" value="ECO:0007669"/>
    <property type="project" value="UniProtKB-SubCell"/>
</dbReference>
<feature type="transmembrane region" description="Helical" evidence="8">
    <location>
        <begin position="39"/>
        <end position="58"/>
    </location>
</feature>
<dbReference type="GO" id="GO:0055085">
    <property type="term" value="P:transmembrane transport"/>
    <property type="evidence" value="ECO:0007669"/>
    <property type="project" value="InterPro"/>
</dbReference>
<dbReference type="PANTHER" id="PTHR36838">
    <property type="entry name" value="AUXIN EFFLUX CARRIER FAMILY PROTEIN"/>
    <property type="match status" value="1"/>
</dbReference>
<dbReference type="AlphaFoldDB" id="A0A194AJU0"/>
<evidence type="ECO:0000256" key="1">
    <source>
        <dbReference type="ARBA" id="ARBA00004651"/>
    </source>
</evidence>
<dbReference type="Gene3D" id="1.20.1530.20">
    <property type="match status" value="1"/>
</dbReference>
<feature type="transmembrane region" description="Helical" evidence="8">
    <location>
        <begin position="285"/>
        <end position="304"/>
    </location>
</feature>
<keyword evidence="10" id="KW-1185">Reference proteome</keyword>
<keyword evidence="4" id="KW-1003">Cell membrane</keyword>
<evidence type="ECO:0000256" key="5">
    <source>
        <dbReference type="ARBA" id="ARBA00022692"/>
    </source>
</evidence>
<accession>A0A194AJU0</accession>
<proteinExistence type="inferred from homology"/>
<dbReference type="STRING" id="1592317.DPF_2312"/>
<feature type="transmembrane region" description="Helical" evidence="8">
    <location>
        <begin position="170"/>
        <end position="191"/>
    </location>
</feature>
<feature type="transmembrane region" description="Helical" evidence="8">
    <location>
        <begin position="254"/>
        <end position="273"/>
    </location>
</feature>
<evidence type="ECO:0000256" key="4">
    <source>
        <dbReference type="ARBA" id="ARBA00022475"/>
    </source>
</evidence>
<dbReference type="EMBL" id="BDFE01000020">
    <property type="protein sequence ID" value="GAU09583.1"/>
    <property type="molecule type" value="Genomic_DNA"/>
</dbReference>
<evidence type="ECO:0000256" key="7">
    <source>
        <dbReference type="ARBA" id="ARBA00023136"/>
    </source>
</evidence>
<feature type="transmembrane region" description="Helical" evidence="8">
    <location>
        <begin position="6"/>
        <end position="23"/>
    </location>
</feature>
<evidence type="ECO:0000256" key="6">
    <source>
        <dbReference type="ARBA" id="ARBA00022989"/>
    </source>
</evidence>
<keyword evidence="3" id="KW-0813">Transport</keyword>
<evidence type="ECO:0000313" key="9">
    <source>
        <dbReference type="EMBL" id="GAU09583.1"/>
    </source>
</evidence>
<name>A0A194AJU0_9BACT</name>
<feature type="transmembrane region" description="Helical" evidence="8">
    <location>
        <begin position="226"/>
        <end position="248"/>
    </location>
</feature>
<evidence type="ECO:0000256" key="3">
    <source>
        <dbReference type="ARBA" id="ARBA00022448"/>
    </source>
</evidence>
<evidence type="ECO:0000256" key="8">
    <source>
        <dbReference type="SAM" id="Phobius"/>
    </source>
</evidence>
<feature type="transmembrane region" description="Helical" evidence="8">
    <location>
        <begin position="64"/>
        <end position="89"/>
    </location>
</feature>
<dbReference type="RefSeq" id="WP_176724255.1">
    <property type="nucleotide sequence ID" value="NZ_BDFE01000020.1"/>
</dbReference>
<dbReference type="InterPro" id="IPR004776">
    <property type="entry name" value="Mem_transp_PIN-like"/>
</dbReference>
<comment type="similarity">
    <text evidence="2">Belongs to the auxin efflux carrier (TC 2.A.69) family.</text>
</comment>
<reference evidence="10" key="1">
    <citation type="submission" date="2016-06" db="EMBL/GenBank/DDBJ databases">
        <title>Draft genome sequence of Desulfoplanes formicivorans strain Pf12B.</title>
        <authorList>
            <person name="Watanabe M."/>
            <person name="Kojima H."/>
            <person name="Fukui M."/>
        </authorList>
    </citation>
    <scope>NUCLEOTIDE SEQUENCE [LARGE SCALE GENOMIC DNA]</scope>
    <source>
        <strain evidence="10">Pf12B</strain>
    </source>
</reference>
<dbReference type="PANTHER" id="PTHR36838:SF4">
    <property type="entry name" value="AUXIN EFFLUX CARRIER FAMILY PROTEIN"/>
    <property type="match status" value="1"/>
</dbReference>
<sequence length="311" mass="32294">MFGSIVTTIVPVFLVMGLGYVLRRRGLISDAFLTDANGLLYHVCLPCLLFVKIAAVPVDISFNGLLVAGSTGVLVLMFGASYGLARLLGYPDQVVGVVSQGAARGNMAYMGLAVIYYALGDAGLVSAGILLACLVPPVNLGSIMVLSMARSSCGGRGVVFWMREVFSNPLIQAAAAGIVVALLGVHLPVILDRGLGLVAEMTLPLALVAIGGSFAPQPVRFSWDVLLIVVFKNVLMPLATLLVLTWLKVGGVDLAAGVLIAAMPTAMVSYVMASELGGDTRVAGSAILVSTLASLVTVSGWLYVVRTWLGV</sequence>
<keyword evidence="5 8" id="KW-0812">Transmembrane</keyword>
<comment type="subcellular location">
    <subcellularLocation>
        <location evidence="1">Cell membrane</location>
        <topology evidence="1">Multi-pass membrane protein</topology>
    </subcellularLocation>
</comment>
<evidence type="ECO:0000256" key="2">
    <source>
        <dbReference type="ARBA" id="ARBA00010145"/>
    </source>
</evidence>
<protein>
    <submittedName>
        <fullName evidence="9">Membrane protein</fullName>
    </submittedName>
</protein>
<evidence type="ECO:0000313" key="10">
    <source>
        <dbReference type="Proteomes" id="UP000095200"/>
    </source>
</evidence>
<dbReference type="Proteomes" id="UP000095200">
    <property type="component" value="Unassembled WGS sequence"/>
</dbReference>